<comment type="cofactor">
    <cofactor evidence="1">
        <name>Mg(2+)</name>
        <dbReference type="ChEBI" id="CHEBI:18420"/>
    </cofactor>
</comment>
<dbReference type="PROSITE" id="PS00710">
    <property type="entry name" value="PGM_PMM"/>
    <property type="match status" value="1"/>
</dbReference>
<sequence>MFFKFGLAAGTYFKNQKKFKQTAIIAKDTRLSGYTLEPALVSGLASAGMHVFTLGPLPTNGLAMLTKSMKANMGIMITASHNPYYDNGLKLFGPDGLKLSDKIEKKIEGLIDKKIDTQLSQPKILGRVKRLENGNEEYIKILKKNFPKNFSLKGTKIAIDCANGAGYKSGPHLFKSLGAKVISIGVNPNGLNINEKCGSTFPKKIQLAVKKHRAHLGISLDGDADRIIMCDEKGNIIDGDQIIAALAKRWKNKKMLKGGVIGTLMSNYGLEKFLKKNRIKFLRAKVGDRYVKEKMQKNNFNLGGEQSGHIILGKFATTGDGLLVALEILFSLRKGKKASEFLNMFDQTPQILKNIVVKDKNIINSVNCKKAINKANNLIKGQGRMLVRKSGTEPKIRIMGESNNIKLLEKCIKIVKKSI</sequence>
<dbReference type="InterPro" id="IPR005846">
    <property type="entry name" value="A-D-PHexomutase_a/b/a-III"/>
</dbReference>
<keyword evidence="3" id="KW-0597">Phosphoprotein</keyword>
<dbReference type="GO" id="GO:0006048">
    <property type="term" value="P:UDP-N-acetylglucosamine biosynthetic process"/>
    <property type="evidence" value="ECO:0007669"/>
    <property type="project" value="TreeGrafter"/>
</dbReference>
<dbReference type="InterPro" id="IPR006352">
    <property type="entry name" value="GlmM_bact"/>
</dbReference>
<dbReference type="Pfam" id="PF02879">
    <property type="entry name" value="PGM_PMM_II"/>
    <property type="match status" value="1"/>
</dbReference>
<evidence type="ECO:0000256" key="3">
    <source>
        <dbReference type="ARBA" id="ARBA00022553"/>
    </source>
</evidence>
<dbReference type="SUPFAM" id="SSF53738">
    <property type="entry name" value="Phosphoglucomutase, first 3 domains"/>
    <property type="match status" value="3"/>
</dbReference>
<comment type="similarity">
    <text evidence="2">Belongs to the phosphohexose mutase family.</text>
</comment>
<feature type="domain" description="Alpha-D-phosphohexomutase alpha/beta/alpha" evidence="10">
    <location>
        <begin position="238"/>
        <end position="344"/>
    </location>
</feature>
<dbReference type="AlphaFoldDB" id="A0A381WGC4"/>
<organism evidence="11">
    <name type="scientific">marine metagenome</name>
    <dbReference type="NCBI Taxonomy" id="408172"/>
    <lineage>
        <taxon>unclassified sequences</taxon>
        <taxon>metagenomes</taxon>
        <taxon>ecological metagenomes</taxon>
    </lineage>
</organism>
<dbReference type="Pfam" id="PF00408">
    <property type="entry name" value="PGM_PMM_IV"/>
    <property type="match status" value="1"/>
</dbReference>
<keyword evidence="4" id="KW-0479">Metal-binding</keyword>
<dbReference type="FunFam" id="3.40.120.10:FF:000003">
    <property type="entry name" value="Phosphoglucosamine mutase"/>
    <property type="match status" value="1"/>
</dbReference>
<protein>
    <recommendedName>
        <fullName evidence="12">Phosphoglucosamine mutase</fullName>
    </recommendedName>
</protein>
<dbReference type="InterPro" id="IPR016055">
    <property type="entry name" value="A-D-PHexomutase_a/b/a-I/II/III"/>
</dbReference>
<evidence type="ECO:0000256" key="2">
    <source>
        <dbReference type="ARBA" id="ARBA00010231"/>
    </source>
</evidence>
<dbReference type="InterPro" id="IPR005843">
    <property type="entry name" value="A-D-PHexomutase_C"/>
</dbReference>
<evidence type="ECO:0000313" key="11">
    <source>
        <dbReference type="EMBL" id="SVA51351.1"/>
    </source>
</evidence>
<gene>
    <name evidence="11" type="ORF">METZ01_LOCUS104205</name>
</gene>
<dbReference type="GO" id="GO:0000287">
    <property type="term" value="F:magnesium ion binding"/>
    <property type="evidence" value="ECO:0007669"/>
    <property type="project" value="InterPro"/>
</dbReference>
<evidence type="ECO:0000256" key="1">
    <source>
        <dbReference type="ARBA" id="ARBA00001946"/>
    </source>
</evidence>
<dbReference type="PRINTS" id="PR00509">
    <property type="entry name" value="PGMPMM"/>
</dbReference>
<dbReference type="SUPFAM" id="SSF55957">
    <property type="entry name" value="Phosphoglucomutase, C-terminal domain"/>
    <property type="match status" value="1"/>
</dbReference>
<dbReference type="GO" id="GO:0009252">
    <property type="term" value="P:peptidoglycan biosynthetic process"/>
    <property type="evidence" value="ECO:0007669"/>
    <property type="project" value="TreeGrafter"/>
</dbReference>
<dbReference type="InterPro" id="IPR050060">
    <property type="entry name" value="Phosphoglucosamine_mutase"/>
</dbReference>
<dbReference type="GO" id="GO:0008966">
    <property type="term" value="F:phosphoglucosamine mutase activity"/>
    <property type="evidence" value="ECO:0007669"/>
    <property type="project" value="InterPro"/>
</dbReference>
<dbReference type="PANTHER" id="PTHR42946:SF1">
    <property type="entry name" value="PHOSPHOGLUCOMUTASE (ALPHA-D-GLUCOSE-1,6-BISPHOSPHATE-DEPENDENT)"/>
    <property type="match status" value="1"/>
</dbReference>
<evidence type="ECO:0000256" key="5">
    <source>
        <dbReference type="ARBA" id="ARBA00022842"/>
    </source>
</evidence>
<evidence type="ECO:0000256" key="6">
    <source>
        <dbReference type="ARBA" id="ARBA00023235"/>
    </source>
</evidence>
<keyword evidence="5" id="KW-0460">Magnesium</keyword>
<accession>A0A381WGC4</accession>
<evidence type="ECO:0000259" key="7">
    <source>
        <dbReference type="Pfam" id="PF00408"/>
    </source>
</evidence>
<dbReference type="GO" id="GO:0005829">
    <property type="term" value="C:cytosol"/>
    <property type="evidence" value="ECO:0007669"/>
    <property type="project" value="TreeGrafter"/>
</dbReference>
<dbReference type="InterPro" id="IPR005845">
    <property type="entry name" value="A-D-PHexomutase_a/b/a-II"/>
</dbReference>
<evidence type="ECO:0000259" key="9">
    <source>
        <dbReference type="Pfam" id="PF02879"/>
    </source>
</evidence>
<dbReference type="FunFam" id="3.40.120.10:FF:000001">
    <property type="entry name" value="Phosphoglucosamine mutase"/>
    <property type="match status" value="1"/>
</dbReference>
<feature type="domain" description="Alpha-D-phosphohexomutase alpha/beta/alpha" evidence="9">
    <location>
        <begin position="136"/>
        <end position="234"/>
    </location>
</feature>
<dbReference type="InterPro" id="IPR005841">
    <property type="entry name" value="Alpha-D-phosphohexomutase_SF"/>
</dbReference>
<reference evidence="11" key="1">
    <citation type="submission" date="2018-05" db="EMBL/GenBank/DDBJ databases">
        <authorList>
            <person name="Lanie J.A."/>
            <person name="Ng W.-L."/>
            <person name="Kazmierczak K.M."/>
            <person name="Andrzejewski T.M."/>
            <person name="Davidsen T.M."/>
            <person name="Wayne K.J."/>
            <person name="Tettelin H."/>
            <person name="Glass J.I."/>
            <person name="Rusch D."/>
            <person name="Podicherti R."/>
            <person name="Tsui H.-C.T."/>
            <person name="Winkler M.E."/>
        </authorList>
    </citation>
    <scope>NUCLEOTIDE SEQUENCE</scope>
</reference>
<dbReference type="NCBIfam" id="TIGR01455">
    <property type="entry name" value="glmM"/>
    <property type="match status" value="1"/>
</dbReference>
<evidence type="ECO:0008006" key="12">
    <source>
        <dbReference type="Google" id="ProtNLM"/>
    </source>
</evidence>
<evidence type="ECO:0000256" key="4">
    <source>
        <dbReference type="ARBA" id="ARBA00022723"/>
    </source>
</evidence>
<name>A0A381WGC4_9ZZZZ</name>
<feature type="domain" description="Alpha-D-phosphohexomutase alpha/beta/alpha" evidence="8">
    <location>
        <begin position="3"/>
        <end position="114"/>
    </location>
</feature>
<dbReference type="Gene3D" id="3.30.310.50">
    <property type="entry name" value="Alpha-D-phosphohexomutase, C-terminal domain"/>
    <property type="match status" value="1"/>
</dbReference>
<evidence type="ECO:0000259" key="8">
    <source>
        <dbReference type="Pfam" id="PF02878"/>
    </source>
</evidence>
<dbReference type="CDD" id="cd05802">
    <property type="entry name" value="GlmM"/>
    <property type="match status" value="1"/>
</dbReference>
<dbReference type="PANTHER" id="PTHR42946">
    <property type="entry name" value="PHOSPHOHEXOSE MUTASE"/>
    <property type="match status" value="1"/>
</dbReference>
<dbReference type="EMBL" id="UINC01011670">
    <property type="protein sequence ID" value="SVA51351.1"/>
    <property type="molecule type" value="Genomic_DNA"/>
</dbReference>
<evidence type="ECO:0000259" key="10">
    <source>
        <dbReference type="Pfam" id="PF02880"/>
    </source>
</evidence>
<feature type="domain" description="Alpha-D-phosphohexomutase C-terminal" evidence="7">
    <location>
        <begin position="352"/>
        <end position="410"/>
    </location>
</feature>
<dbReference type="Pfam" id="PF02878">
    <property type="entry name" value="PGM_PMM_I"/>
    <property type="match status" value="1"/>
</dbReference>
<dbReference type="InterPro" id="IPR036900">
    <property type="entry name" value="A-D-PHexomutase_C_sf"/>
</dbReference>
<proteinExistence type="inferred from homology"/>
<dbReference type="InterPro" id="IPR005844">
    <property type="entry name" value="A-D-PHexomutase_a/b/a-I"/>
</dbReference>
<keyword evidence="6" id="KW-0413">Isomerase</keyword>
<dbReference type="Pfam" id="PF02880">
    <property type="entry name" value="PGM_PMM_III"/>
    <property type="match status" value="1"/>
</dbReference>
<dbReference type="GO" id="GO:0004615">
    <property type="term" value="F:phosphomannomutase activity"/>
    <property type="evidence" value="ECO:0007669"/>
    <property type="project" value="TreeGrafter"/>
</dbReference>
<dbReference type="GO" id="GO:0005975">
    <property type="term" value="P:carbohydrate metabolic process"/>
    <property type="evidence" value="ECO:0007669"/>
    <property type="project" value="InterPro"/>
</dbReference>
<dbReference type="Gene3D" id="3.40.120.10">
    <property type="entry name" value="Alpha-D-Glucose-1,6-Bisphosphate, subunit A, domain 3"/>
    <property type="match status" value="3"/>
</dbReference>
<dbReference type="HAMAP" id="MF_01554_B">
    <property type="entry name" value="GlmM_B"/>
    <property type="match status" value="1"/>
</dbReference>
<dbReference type="NCBIfam" id="NF008139">
    <property type="entry name" value="PRK10887.1"/>
    <property type="match status" value="1"/>
</dbReference>
<dbReference type="InterPro" id="IPR016066">
    <property type="entry name" value="A-D-PHexomutase_CS"/>
</dbReference>